<dbReference type="GO" id="GO:0090729">
    <property type="term" value="F:toxin activity"/>
    <property type="evidence" value="ECO:0007669"/>
    <property type="project" value="UniProtKB-KW"/>
</dbReference>
<dbReference type="InterPro" id="IPR039018">
    <property type="entry name" value="VapC20-like"/>
</dbReference>
<dbReference type="GO" id="GO:0000287">
    <property type="term" value="F:magnesium ion binding"/>
    <property type="evidence" value="ECO:0007669"/>
    <property type="project" value="UniProtKB-UniRule"/>
</dbReference>
<keyword evidence="4 5" id="KW-0378">Hydrolase</keyword>
<sequence length="144" mass="16700">MIIVDSGFWFGLFDRKDSNHQVCKAFLAQCREPLITTFPVLTEALHLLMRRENVRLAFDFLTLLQTLQHQGNFSTFPLTDGHLSRLTNLMVQYADLPMDLADASLVLLAEELGHGRIVSTDKRDFHTYRWKNHQPFTNLLEQIL</sequence>
<dbReference type="GO" id="GO:0004521">
    <property type="term" value="F:RNA endonuclease activity"/>
    <property type="evidence" value="ECO:0007669"/>
    <property type="project" value="InterPro"/>
</dbReference>
<accession>A0A1R4HDP0</accession>
<keyword evidence="1 5" id="KW-1277">Toxin-antitoxin system</keyword>
<protein>
    <recommendedName>
        <fullName evidence="5">Ribonuclease VapC</fullName>
        <shortName evidence="5">RNase VapC</shortName>
        <ecNumber evidence="5">3.1.-.-</ecNumber>
    </recommendedName>
    <alternativeName>
        <fullName evidence="5">Toxin VapC</fullName>
    </alternativeName>
</protein>
<evidence type="ECO:0000313" key="8">
    <source>
        <dbReference type="Proteomes" id="UP000195667"/>
    </source>
</evidence>
<proteinExistence type="inferred from homology"/>
<name>A0A1R4HDP0_9GAMM</name>
<comment type="function">
    <text evidence="5">Toxic component of a toxin-antitoxin (TA) system. An RNase.</text>
</comment>
<comment type="cofactor">
    <cofactor evidence="5">
        <name>Mg(2+)</name>
        <dbReference type="ChEBI" id="CHEBI:18420"/>
    </cofactor>
</comment>
<keyword evidence="8" id="KW-1185">Reference proteome</keyword>
<keyword evidence="2 5" id="KW-0540">Nuclease</keyword>
<evidence type="ECO:0000259" key="6">
    <source>
        <dbReference type="Pfam" id="PF01850"/>
    </source>
</evidence>
<organism evidence="7 8">
    <name type="scientific">Crenothrix polyspora</name>
    <dbReference type="NCBI Taxonomy" id="360316"/>
    <lineage>
        <taxon>Bacteria</taxon>
        <taxon>Pseudomonadati</taxon>
        <taxon>Pseudomonadota</taxon>
        <taxon>Gammaproteobacteria</taxon>
        <taxon>Methylococcales</taxon>
        <taxon>Crenotrichaceae</taxon>
        <taxon>Crenothrix</taxon>
    </lineage>
</organism>
<comment type="similarity">
    <text evidence="5">Belongs to the PINc/VapC protein family.</text>
</comment>
<dbReference type="InterPro" id="IPR029060">
    <property type="entry name" value="PIN-like_dom_sf"/>
</dbReference>
<keyword evidence="3 5" id="KW-0479">Metal-binding</keyword>
<dbReference type="PANTHER" id="PTHR42188:SF1">
    <property type="entry name" value="23S RRNA-SPECIFIC ENDONUCLEASE VAPC20"/>
    <property type="match status" value="1"/>
</dbReference>
<feature type="domain" description="PIN" evidence="6">
    <location>
        <begin position="2"/>
        <end position="127"/>
    </location>
</feature>
<dbReference type="SUPFAM" id="SSF88723">
    <property type="entry name" value="PIN domain-like"/>
    <property type="match status" value="1"/>
</dbReference>
<dbReference type="OrthoDB" id="196926at2"/>
<keyword evidence="5" id="KW-0460">Magnesium</keyword>
<dbReference type="EMBL" id="FUKI01000130">
    <property type="protein sequence ID" value="SJM94352.1"/>
    <property type="molecule type" value="Genomic_DNA"/>
</dbReference>
<evidence type="ECO:0000256" key="3">
    <source>
        <dbReference type="ARBA" id="ARBA00022723"/>
    </source>
</evidence>
<dbReference type="RefSeq" id="WP_087144268.1">
    <property type="nucleotide sequence ID" value="NZ_FUKI01000130.1"/>
</dbReference>
<dbReference type="AlphaFoldDB" id="A0A1R4HDP0"/>
<evidence type="ECO:0000256" key="2">
    <source>
        <dbReference type="ARBA" id="ARBA00022722"/>
    </source>
</evidence>
<evidence type="ECO:0000313" key="7">
    <source>
        <dbReference type="EMBL" id="SJM94352.1"/>
    </source>
</evidence>
<dbReference type="EC" id="3.1.-.-" evidence="5"/>
<evidence type="ECO:0000256" key="5">
    <source>
        <dbReference type="HAMAP-Rule" id="MF_00265"/>
    </source>
</evidence>
<evidence type="ECO:0000256" key="4">
    <source>
        <dbReference type="ARBA" id="ARBA00022801"/>
    </source>
</evidence>
<dbReference type="InterPro" id="IPR022907">
    <property type="entry name" value="VapC_family"/>
</dbReference>
<dbReference type="GO" id="GO:0016787">
    <property type="term" value="F:hydrolase activity"/>
    <property type="evidence" value="ECO:0007669"/>
    <property type="project" value="UniProtKB-KW"/>
</dbReference>
<dbReference type="Proteomes" id="UP000195667">
    <property type="component" value="Unassembled WGS sequence"/>
</dbReference>
<dbReference type="HAMAP" id="MF_00265">
    <property type="entry name" value="VapC_Nob1"/>
    <property type="match status" value="1"/>
</dbReference>
<keyword evidence="5" id="KW-0800">Toxin</keyword>
<dbReference type="Gene3D" id="3.40.50.1010">
    <property type="entry name" value="5'-nuclease"/>
    <property type="match status" value="1"/>
</dbReference>
<feature type="binding site" evidence="5">
    <location>
        <position position="102"/>
    </location>
    <ligand>
        <name>Mg(2+)</name>
        <dbReference type="ChEBI" id="CHEBI:18420"/>
    </ligand>
</feature>
<dbReference type="Pfam" id="PF01850">
    <property type="entry name" value="PIN"/>
    <property type="match status" value="1"/>
</dbReference>
<dbReference type="InterPro" id="IPR002716">
    <property type="entry name" value="PIN_dom"/>
</dbReference>
<dbReference type="PANTHER" id="PTHR42188">
    <property type="entry name" value="23S RRNA-SPECIFIC ENDONUCLEASE VAPC20"/>
    <property type="match status" value="1"/>
</dbReference>
<evidence type="ECO:0000256" key="1">
    <source>
        <dbReference type="ARBA" id="ARBA00022649"/>
    </source>
</evidence>
<feature type="binding site" evidence="5">
    <location>
        <position position="5"/>
    </location>
    <ligand>
        <name>Mg(2+)</name>
        <dbReference type="ChEBI" id="CHEBI:18420"/>
    </ligand>
</feature>
<dbReference type="GO" id="GO:0016075">
    <property type="term" value="P:rRNA catabolic process"/>
    <property type="evidence" value="ECO:0007669"/>
    <property type="project" value="TreeGrafter"/>
</dbReference>
<reference evidence="8" key="1">
    <citation type="submission" date="2017-02" db="EMBL/GenBank/DDBJ databases">
        <authorList>
            <person name="Daims H."/>
        </authorList>
    </citation>
    <scope>NUCLEOTIDE SEQUENCE [LARGE SCALE GENOMIC DNA]</scope>
</reference>
<gene>
    <name evidence="5" type="primary">vapC</name>
    <name evidence="7" type="ORF">CRENPOLYSF1_530036</name>
</gene>